<organism evidence="1 2">
    <name type="scientific">Qipengyuania oceanensis</name>
    <dbReference type="NCBI Taxonomy" id="1463597"/>
    <lineage>
        <taxon>Bacteria</taxon>
        <taxon>Pseudomonadati</taxon>
        <taxon>Pseudomonadota</taxon>
        <taxon>Alphaproteobacteria</taxon>
        <taxon>Sphingomonadales</taxon>
        <taxon>Erythrobacteraceae</taxon>
        <taxon>Qipengyuania</taxon>
    </lineage>
</organism>
<sequence>MWSRSLMLCFGTLALSACETTNSEDWTGGGSTPFGTAERTCEDQAANIREEDNRAAFFTGCMQALGWEPRPGTSPDI</sequence>
<keyword evidence="2" id="KW-1185">Reference proteome</keyword>
<accession>A0A844YCF5</accession>
<protein>
    <submittedName>
        <fullName evidence="1">Uncharacterized protein</fullName>
    </submittedName>
</protein>
<reference evidence="1 2" key="1">
    <citation type="submission" date="2019-12" db="EMBL/GenBank/DDBJ databases">
        <title>Genomic-based taxomic classification of the family Erythrobacteraceae.</title>
        <authorList>
            <person name="Xu L."/>
        </authorList>
    </citation>
    <scope>NUCLEOTIDE SEQUENCE [LARGE SCALE GENOMIC DNA]</scope>
    <source>
        <strain evidence="1 2">MCCC 1A09965</strain>
    </source>
</reference>
<dbReference type="RefSeq" id="WP_160670294.1">
    <property type="nucleotide sequence ID" value="NZ_WTYN01000001.1"/>
</dbReference>
<gene>
    <name evidence="1" type="ORF">GRI48_01330</name>
</gene>
<comment type="caution">
    <text evidence="1">The sequence shown here is derived from an EMBL/GenBank/DDBJ whole genome shotgun (WGS) entry which is preliminary data.</text>
</comment>
<evidence type="ECO:0000313" key="1">
    <source>
        <dbReference type="EMBL" id="MXO61642.1"/>
    </source>
</evidence>
<name>A0A844YCF5_9SPHN</name>
<dbReference type="EMBL" id="WTYN01000001">
    <property type="protein sequence ID" value="MXO61642.1"/>
    <property type="molecule type" value="Genomic_DNA"/>
</dbReference>
<proteinExistence type="predicted"/>
<dbReference type="PROSITE" id="PS51257">
    <property type="entry name" value="PROKAR_LIPOPROTEIN"/>
    <property type="match status" value="1"/>
</dbReference>
<dbReference type="OrthoDB" id="7428721at2"/>
<dbReference type="Proteomes" id="UP000445582">
    <property type="component" value="Unassembled WGS sequence"/>
</dbReference>
<dbReference type="AlphaFoldDB" id="A0A844YCF5"/>
<evidence type="ECO:0000313" key="2">
    <source>
        <dbReference type="Proteomes" id="UP000445582"/>
    </source>
</evidence>